<comment type="subcellular location">
    <subcellularLocation>
        <location evidence="1">Membrane</location>
        <topology evidence="1">Single-pass type IV membrane protein</topology>
    </subcellularLocation>
</comment>
<comment type="similarity">
    <text evidence="2">Belongs to the syntaxin family.</text>
</comment>
<evidence type="ECO:0000256" key="2">
    <source>
        <dbReference type="ARBA" id="ARBA00009063"/>
    </source>
</evidence>
<protein>
    <submittedName>
        <fullName evidence="11">Syntaxin 18</fullName>
    </submittedName>
</protein>
<feature type="non-terminal residue" evidence="11">
    <location>
        <position position="1"/>
    </location>
</feature>
<keyword evidence="8" id="KW-0472">Membrane</keyword>
<dbReference type="GO" id="GO:0006890">
    <property type="term" value="P:retrograde vesicle-mediated transport, Golgi to endoplasmic reticulum"/>
    <property type="evidence" value="ECO:0007669"/>
    <property type="project" value="TreeGrafter"/>
</dbReference>
<keyword evidence="10" id="KW-0732">Signal</keyword>
<name>A0A061QUC6_9CHLO</name>
<evidence type="ECO:0000313" key="11">
    <source>
        <dbReference type="EMBL" id="JAC62040.1"/>
    </source>
</evidence>
<evidence type="ECO:0000256" key="9">
    <source>
        <dbReference type="SAM" id="MobiDB-lite"/>
    </source>
</evidence>
<sequence>VSSIFLLQLLGLTLDFVRGVRNRGMERTAEFFEEVKCQRAKVAHADCSALSKPQANASSFLRAAASCAANIREVREFMASSRRDYLQPGRSTALQKDKIEEEVTLFSKACDRQIKLLQGSVDEVRGGGRGGISAQAVAHRQGVVLILTEQLAEAMAEFEGLRRLRHISPRSPRRGACLREPSRPWRGRTTTWRRSSEGSRRGCSRSRGRCKRSPPSTLPSPSKCCPKPRRWSSSTARRSTPARGSSRGTSRCARLPSSMPRPACT</sequence>
<evidence type="ECO:0000256" key="3">
    <source>
        <dbReference type="ARBA" id="ARBA00022448"/>
    </source>
</evidence>
<dbReference type="AlphaFoldDB" id="A0A061QUC6"/>
<keyword evidence="6" id="KW-1133">Transmembrane helix</keyword>
<gene>
    <name evidence="11" type="primary">STX18</name>
    <name evidence="11" type="ORF">TSPGSL018_24458</name>
</gene>
<proteinExistence type="inferred from homology"/>
<reference evidence="11" key="1">
    <citation type="submission" date="2014-05" db="EMBL/GenBank/DDBJ databases">
        <title>The transcriptome of the halophilic microalga Tetraselmis sp. GSL018 isolated from the Great Salt Lake, Utah.</title>
        <authorList>
            <person name="Jinkerson R.E."/>
            <person name="D'Adamo S."/>
            <person name="Posewitz M.C."/>
        </authorList>
    </citation>
    <scope>NUCLEOTIDE SEQUENCE</scope>
    <source>
        <strain evidence="11">GSL018</strain>
    </source>
</reference>
<keyword evidence="4" id="KW-0812">Transmembrane</keyword>
<dbReference type="PANTHER" id="PTHR15959:SF0">
    <property type="entry name" value="SYNTAXIN-18"/>
    <property type="match status" value="1"/>
</dbReference>
<keyword evidence="7" id="KW-0175">Coiled coil</keyword>
<evidence type="ECO:0000256" key="10">
    <source>
        <dbReference type="SAM" id="SignalP"/>
    </source>
</evidence>
<keyword evidence="3" id="KW-0813">Transport</keyword>
<dbReference type="GO" id="GO:0005783">
    <property type="term" value="C:endoplasmic reticulum"/>
    <property type="evidence" value="ECO:0007669"/>
    <property type="project" value="TreeGrafter"/>
</dbReference>
<dbReference type="PANTHER" id="PTHR15959">
    <property type="entry name" value="SYNTAXIN-18"/>
    <property type="match status" value="1"/>
</dbReference>
<accession>A0A061QUC6</accession>
<organism evidence="11">
    <name type="scientific">Tetraselmis sp. GSL018</name>
    <dbReference type="NCBI Taxonomy" id="582737"/>
    <lineage>
        <taxon>Eukaryota</taxon>
        <taxon>Viridiplantae</taxon>
        <taxon>Chlorophyta</taxon>
        <taxon>core chlorophytes</taxon>
        <taxon>Chlorodendrophyceae</taxon>
        <taxon>Chlorodendrales</taxon>
        <taxon>Chlorodendraceae</taxon>
        <taxon>Tetraselmis</taxon>
    </lineage>
</organism>
<evidence type="ECO:0000256" key="7">
    <source>
        <dbReference type="ARBA" id="ARBA00023054"/>
    </source>
</evidence>
<feature type="chain" id="PRO_5001610184" evidence="10">
    <location>
        <begin position="20"/>
        <end position="265"/>
    </location>
</feature>
<feature type="region of interest" description="Disordered" evidence="9">
    <location>
        <begin position="171"/>
        <end position="265"/>
    </location>
</feature>
<evidence type="ECO:0000256" key="8">
    <source>
        <dbReference type="ARBA" id="ARBA00023136"/>
    </source>
</evidence>
<evidence type="ECO:0000256" key="5">
    <source>
        <dbReference type="ARBA" id="ARBA00022927"/>
    </source>
</evidence>
<feature type="compositionally biased region" description="Low complexity" evidence="9">
    <location>
        <begin position="231"/>
        <end position="251"/>
    </location>
</feature>
<keyword evidence="5" id="KW-0653">Protein transport</keyword>
<evidence type="ECO:0000256" key="1">
    <source>
        <dbReference type="ARBA" id="ARBA00004211"/>
    </source>
</evidence>
<feature type="signal peptide" evidence="10">
    <location>
        <begin position="1"/>
        <end position="19"/>
    </location>
</feature>
<evidence type="ECO:0000256" key="4">
    <source>
        <dbReference type="ARBA" id="ARBA00022692"/>
    </source>
</evidence>
<dbReference type="EMBL" id="GBEZ01025005">
    <property type="protein sequence ID" value="JAC62040.1"/>
    <property type="molecule type" value="Transcribed_RNA"/>
</dbReference>
<dbReference type="GO" id="GO:0015031">
    <property type="term" value="P:protein transport"/>
    <property type="evidence" value="ECO:0007669"/>
    <property type="project" value="UniProtKB-KW"/>
</dbReference>
<dbReference type="GO" id="GO:0031201">
    <property type="term" value="C:SNARE complex"/>
    <property type="evidence" value="ECO:0007669"/>
    <property type="project" value="TreeGrafter"/>
</dbReference>
<feature type="compositionally biased region" description="Basic residues" evidence="9">
    <location>
        <begin position="202"/>
        <end position="212"/>
    </location>
</feature>
<evidence type="ECO:0000256" key="6">
    <source>
        <dbReference type="ARBA" id="ARBA00022989"/>
    </source>
</evidence>